<proteinExistence type="predicted"/>
<reference evidence="1 2" key="1">
    <citation type="journal article" date="2023" name="Microbiol. Resour. Announc.">
        <title>Complete Genome Sequence of the First Colistin-Resistant Raoultella electrica Strain.</title>
        <authorList>
            <person name="Aldeia C."/>
            <person name="Campos-Madueno E.I."/>
            <person name="Sendi P."/>
            <person name="Endimiani A."/>
        </authorList>
    </citation>
    <scope>NUCLEOTIDE SEQUENCE [LARGE SCALE GENOMIC DNA]</scope>
    <source>
        <strain evidence="1 2">S2-IND-01-C</strain>
    </source>
</reference>
<organism evidence="1 2">
    <name type="scientific">Klebsiella electrica</name>
    <dbReference type="NCBI Taxonomy" id="1259973"/>
    <lineage>
        <taxon>Bacteria</taxon>
        <taxon>Pseudomonadati</taxon>
        <taxon>Pseudomonadota</taxon>
        <taxon>Gammaproteobacteria</taxon>
        <taxon>Enterobacterales</taxon>
        <taxon>Enterobacteriaceae</taxon>
        <taxon>Klebsiella/Raoultella group</taxon>
        <taxon>Klebsiella</taxon>
    </lineage>
</organism>
<name>A0AAJ5UDN4_9ENTR</name>
<dbReference type="RefSeq" id="WP_064144150.1">
    <property type="nucleotide sequence ID" value="NZ_CP112887.1"/>
</dbReference>
<dbReference type="InterPro" id="IPR027417">
    <property type="entry name" value="P-loop_NTPase"/>
</dbReference>
<dbReference type="Proteomes" id="UP001210130">
    <property type="component" value="Chromosome"/>
</dbReference>
<accession>A0AAJ5UDN4</accession>
<dbReference type="EMBL" id="CP112887">
    <property type="protein sequence ID" value="WBW60095.1"/>
    <property type="molecule type" value="Genomic_DNA"/>
</dbReference>
<dbReference type="SUPFAM" id="SSF52540">
    <property type="entry name" value="P-loop containing nucleoside triphosphate hydrolases"/>
    <property type="match status" value="1"/>
</dbReference>
<protein>
    <submittedName>
        <fullName evidence="1">Uncharacterized protein</fullName>
    </submittedName>
</protein>
<sequence>MSVRKNNVTVTISGPVGSGKSAIYAEIVITLTALGIPVKHVDSKPWQAEVNAGVYATAHDMLDMYKPIVTMREVLEK</sequence>
<evidence type="ECO:0000313" key="1">
    <source>
        <dbReference type="EMBL" id="WBW60095.1"/>
    </source>
</evidence>
<keyword evidence="2" id="KW-1185">Reference proteome</keyword>
<evidence type="ECO:0000313" key="2">
    <source>
        <dbReference type="Proteomes" id="UP001210130"/>
    </source>
</evidence>
<gene>
    <name evidence="1" type="ORF">OR613_19020</name>
</gene>
<dbReference type="AlphaFoldDB" id="A0AAJ5UDN4"/>